<proteinExistence type="inferred from homology"/>
<evidence type="ECO:0000313" key="6">
    <source>
        <dbReference type="EMBL" id="WOJ92333.1"/>
    </source>
</evidence>
<dbReference type="Pfam" id="PF03055">
    <property type="entry name" value="RPE65"/>
    <property type="match status" value="1"/>
</dbReference>
<accession>A0ABZ0I0N5</accession>
<gene>
    <name evidence="6" type="ORF">R0135_11100</name>
</gene>
<evidence type="ECO:0000256" key="5">
    <source>
        <dbReference type="ARBA" id="ARBA00023004"/>
    </source>
</evidence>
<organism evidence="6 7">
    <name type="scientific">Congregibacter variabilis</name>
    <dbReference type="NCBI Taxonomy" id="3081200"/>
    <lineage>
        <taxon>Bacteria</taxon>
        <taxon>Pseudomonadati</taxon>
        <taxon>Pseudomonadota</taxon>
        <taxon>Gammaproteobacteria</taxon>
        <taxon>Cellvibrionales</taxon>
        <taxon>Halieaceae</taxon>
        <taxon>Congregibacter</taxon>
    </lineage>
</organism>
<comment type="similarity">
    <text evidence="2">Belongs to the carotenoid oxygenase family.</text>
</comment>
<keyword evidence="7" id="KW-1185">Reference proteome</keyword>
<protein>
    <submittedName>
        <fullName evidence="6">Carotenoid oxygenase family protein</fullName>
    </submittedName>
</protein>
<dbReference type="RefSeq" id="WP_407346926.1">
    <property type="nucleotide sequence ID" value="NZ_CP136864.1"/>
</dbReference>
<evidence type="ECO:0000313" key="7">
    <source>
        <dbReference type="Proteomes" id="UP001626537"/>
    </source>
</evidence>
<evidence type="ECO:0000256" key="4">
    <source>
        <dbReference type="ARBA" id="ARBA00023002"/>
    </source>
</evidence>
<dbReference type="EMBL" id="CP136864">
    <property type="protein sequence ID" value="WOJ92333.1"/>
    <property type="molecule type" value="Genomic_DNA"/>
</dbReference>
<keyword evidence="5" id="KW-0408">Iron</keyword>
<dbReference type="PANTHER" id="PTHR10543">
    <property type="entry name" value="BETA-CAROTENE DIOXYGENASE"/>
    <property type="match status" value="1"/>
</dbReference>
<dbReference type="PANTHER" id="PTHR10543:SF89">
    <property type="entry name" value="CAROTENOID 9,10(9',10')-CLEAVAGE DIOXYGENASE 1"/>
    <property type="match status" value="1"/>
</dbReference>
<keyword evidence="4" id="KW-0560">Oxidoreductase</keyword>
<evidence type="ECO:0000256" key="3">
    <source>
        <dbReference type="ARBA" id="ARBA00022723"/>
    </source>
</evidence>
<comment type="cofactor">
    <cofactor evidence="1">
        <name>Fe(2+)</name>
        <dbReference type="ChEBI" id="CHEBI:29033"/>
    </cofactor>
</comment>
<evidence type="ECO:0000256" key="2">
    <source>
        <dbReference type="ARBA" id="ARBA00006787"/>
    </source>
</evidence>
<sequence>MGHIAKLMMEFPTVDKCVDGVTQFSDAPAWIYELDNPYLHGPYAPTVHELSKEGLEVEGTLPQDLRGAYFRNGPNPMLPPKNRYHPFDGDGMVHGVYFDHGQVAYRNRWVQTEALLDERKSGKSVSPGVMGPFDYSVSPFGIKDTSNTDILYYRKELVSLWYNAGNPYALDTQSLDTLGDFAVPERQHRRMSAHSKLDWNTGELMFFDYGDEPPYMTYGVADASGKLVHETAVDLPGARLPHDMGFTENYAILHDLPFFHNMDVLRQHHLRVLTFHKDIPTRFGIAPRYANGDAVRWFECEPCYILHTSNCWEDGDWVIMDGCRSTNPMPNASNDEGELSHMLAYMRLEANNYRWRFNLKTGEVREGSLDDLNTEFNKTNPLFHGVYSRYAYHQRIPLLHEGGHTLRFTGLVKYDNESGRRWEWSYGPGVFGSEAVYAPKIGATRASGEDDGYVITLVTDSKDWSSWCLVFDAQNIEVGPLARVRMPQRVPSGFHATWVRGEDLFADR</sequence>
<name>A0ABZ0I0N5_9GAMM</name>
<dbReference type="Proteomes" id="UP001626537">
    <property type="component" value="Chromosome"/>
</dbReference>
<dbReference type="InterPro" id="IPR004294">
    <property type="entry name" value="Carotenoid_Oase"/>
</dbReference>
<reference evidence="6 7" key="1">
    <citation type="submission" date="2023-10" db="EMBL/GenBank/DDBJ databases">
        <title>Two novel species belonging to the OM43/NOR5 clade.</title>
        <authorList>
            <person name="Park M."/>
        </authorList>
    </citation>
    <scope>NUCLEOTIDE SEQUENCE [LARGE SCALE GENOMIC DNA]</scope>
    <source>
        <strain evidence="6 7">IMCC43200</strain>
    </source>
</reference>
<evidence type="ECO:0000256" key="1">
    <source>
        <dbReference type="ARBA" id="ARBA00001954"/>
    </source>
</evidence>
<keyword evidence="3" id="KW-0479">Metal-binding</keyword>